<keyword evidence="7 11" id="KW-0479">Metal-binding</keyword>
<dbReference type="InterPro" id="IPR011766">
    <property type="entry name" value="TPP_enzyme_TPP-bd"/>
</dbReference>
<evidence type="ECO:0000256" key="4">
    <source>
        <dbReference type="ARBA" id="ARBA00013145"/>
    </source>
</evidence>
<evidence type="ECO:0000256" key="8">
    <source>
        <dbReference type="ARBA" id="ARBA00022842"/>
    </source>
</evidence>
<dbReference type="CDD" id="cd07035">
    <property type="entry name" value="TPP_PYR_POX_like"/>
    <property type="match status" value="1"/>
</dbReference>
<dbReference type="GO" id="GO:0009097">
    <property type="term" value="P:isoleucine biosynthetic process"/>
    <property type="evidence" value="ECO:0007669"/>
    <property type="project" value="UniProtKB-UniPathway"/>
</dbReference>
<dbReference type="NCBIfam" id="TIGR00118">
    <property type="entry name" value="acolac_lg"/>
    <property type="match status" value="1"/>
</dbReference>
<evidence type="ECO:0000259" key="14">
    <source>
        <dbReference type="Pfam" id="PF02775"/>
    </source>
</evidence>
<dbReference type="FunFam" id="3.40.50.1220:FF:000008">
    <property type="entry name" value="Acetolactate synthase"/>
    <property type="match status" value="1"/>
</dbReference>
<keyword evidence="6 11" id="KW-0808">Transferase</keyword>
<dbReference type="STRING" id="857291.HMPREF9138_00768"/>
<evidence type="ECO:0000256" key="10">
    <source>
        <dbReference type="ARBA" id="ARBA00023304"/>
    </source>
</evidence>
<dbReference type="PATRIC" id="fig|857291.3.peg.753"/>
<dbReference type="InterPro" id="IPR029035">
    <property type="entry name" value="DHS-like_NAD/FAD-binding_dom"/>
</dbReference>
<dbReference type="GO" id="GO:0009099">
    <property type="term" value="P:L-valine biosynthetic process"/>
    <property type="evidence" value="ECO:0007669"/>
    <property type="project" value="UniProtKB-UniPathway"/>
</dbReference>
<feature type="domain" description="Thiamine pyrophosphate enzyme N-terminal TPP-binding" evidence="15">
    <location>
        <begin position="33"/>
        <end position="152"/>
    </location>
</feature>
<dbReference type="SUPFAM" id="SSF52518">
    <property type="entry name" value="Thiamin diphosphate-binding fold (THDP-binding)"/>
    <property type="match status" value="2"/>
</dbReference>
<dbReference type="EC" id="2.2.1.6" evidence="4 11"/>
<evidence type="ECO:0000259" key="15">
    <source>
        <dbReference type="Pfam" id="PF02776"/>
    </source>
</evidence>
<dbReference type="InterPro" id="IPR039368">
    <property type="entry name" value="AHAS_TPP"/>
</dbReference>
<proteinExistence type="inferred from homology"/>
<evidence type="ECO:0000256" key="1">
    <source>
        <dbReference type="ARBA" id="ARBA00004974"/>
    </source>
</evidence>
<dbReference type="UniPathway" id="UPA00047">
    <property type="reaction ID" value="UER00055"/>
</dbReference>
<dbReference type="UniPathway" id="UPA00049">
    <property type="reaction ID" value="UER00059"/>
</dbReference>
<comment type="caution">
    <text evidence="16">The sequence shown here is derived from an EMBL/GenBank/DDBJ whole genome shotgun (WGS) entry which is preliminary data.</text>
</comment>
<dbReference type="InterPro" id="IPR012000">
    <property type="entry name" value="Thiamin_PyroP_enz_cen_dom"/>
</dbReference>
<comment type="cofactor">
    <cofactor evidence="11">
        <name>thiamine diphosphate</name>
        <dbReference type="ChEBI" id="CHEBI:58937"/>
    </cofactor>
    <text evidence="11">Binds 1 thiamine pyrophosphate per subunit.</text>
</comment>
<dbReference type="GO" id="GO:0030976">
    <property type="term" value="F:thiamine pyrophosphate binding"/>
    <property type="evidence" value="ECO:0007669"/>
    <property type="project" value="UniProtKB-UniRule"/>
</dbReference>
<dbReference type="InterPro" id="IPR012001">
    <property type="entry name" value="Thiamin_PyroP_enz_TPP-bd_dom"/>
</dbReference>
<evidence type="ECO:0000313" key="16">
    <source>
        <dbReference type="EMBL" id="EHG16641.1"/>
    </source>
</evidence>
<dbReference type="Gene3D" id="3.40.50.1220">
    <property type="entry name" value="TPP-binding domain"/>
    <property type="match status" value="1"/>
</dbReference>
<accession>G6AFG4</accession>
<comment type="pathway">
    <text evidence="1 11">Amino-acid biosynthesis; L-isoleucine biosynthesis; L-isoleucine from 2-oxobutanoate: step 1/4.</text>
</comment>
<dbReference type="InterPro" id="IPR012846">
    <property type="entry name" value="Acetolactate_synth_lsu"/>
</dbReference>
<dbReference type="Proteomes" id="UP000004597">
    <property type="component" value="Unassembled WGS sequence"/>
</dbReference>
<dbReference type="HOGENOM" id="CLU_013748_1_2_10"/>
<dbReference type="Pfam" id="PF02776">
    <property type="entry name" value="TPP_enzyme_N"/>
    <property type="match status" value="1"/>
</dbReference>
<dbReference type="AlphaFoldDB" id="G6AFG4"/>
<comment type="catalytic activity">
    <reaction evidence="11">
        <text>2 pyruvate + H(+) = (2S)-2-acetolactate + CO2</text>
        <dbReference type="Rhea" id="RHEA:25249"/>
        <dbReference type="ChEBI" id="CHEBI:15361"/>
        <dbReference type="ChEBI" id="CHEBI:15378"/>
        <dbReference type="ChEBI" id="CHEBI:16526"/>
        <dbReference type="ChEBI" id="CHEBI:58476"/>
        <dbReference type="EC" id="2.2.1.6"/>
    </reaction>
</comment>
<evidence type="ECO:0000256" key="9">
    <source>
        <dbReference type="ARBA" id="ARBA00023052"/>
    </source>
</evidence>
<protein>
    <recommendedName>
        <fullName evidence="4 11">Acetolactate synthase</fullName>
        <ecNumber evidence="4 11">2.2.1.6</ecNumber>
    </recommendedName>
</protein>
<evidence type="ECO:0000256" key="6">
    <source>
        <dbReference type="ARBA" id="ARBA00022679"/>
    </source>
</evidence>
<keyword evidence="17" id="KW-1185">Reference proteome</keyword>
<feature type="domain" description="Thiamine pyrophosphate enzyme TPP-binding" evidence="14">
    <location>
        <begin position="423"/>
        <end position="569"/>
    </location>
</feature>
<evidence type="ECO:0000256" key="5">
    <source>
        <dbReference type="ARBA" id="ARBA00022605"/>
    </source>
</evidence>
<sequence length="596" mass="64876">MTRSKNKGDITGAVSPSNKPRRPQFPKIGELCNGSEILMRALYQEGVKTIFGYPGGAIMPVYDDLLKYTEGDDAWFHHVLVRHEQAAAHAAEGYARVSGEVGVAIVTSGPGATNTLTGVADAMMDSTPIVVIAGQVGVSSLGTDAFQEVDLVGVAQPISKWSYQIRRPEDVAWAVSRAFYIARSGRPGPVVLDFPRNAQTGQCKWCPGKVDRVRSYSPYPKLDMSAVAAAAALINNAKKPMALVGQGIELGEAQQELRDFLEKADIPAGRTLLGLSALPSDHPLNVGMLGMHGNYAPNVKQQECDVLIAIGMRFSDRVTGRLDTYAKQAKVIHLDIDPSEIGKNVSVDVPVIADCKESLPAITALLEKTDHKKWRDSFVSLHSKEIEEVIEPHIHPTDGPLLMGEIINLVAEKTAGNAVLVNDVGENQMFSCRYFKYNNSHSVVTSGGLGTMGFGLPAAIGATFGTDRTVCFFVGDGGLQMSIQEFGTIMEQQTPVKIILLNNNYLGNVRQWQDLMFGHRHSFTHMLNPHYSELAKAYNIPYALVTDRKDLEAKVNTMLSTEGPFFLECAVKENENILPMVVPGTSVDEMVLHLDI</sequence>
<dbReference type="InterPro" id="IPR029061">
    <property type="entry name" value="THDP-binding"/>
</dbReference>
<organism evidence="16 17">
    <name type="scientific">Prevotella histicola F0411</name>
    <dbReference type="NCBI Taxonomy" id="857291"/>
    <lineage>
        <taxon>Bacteria</taxon>
        <taxon>Pseudomonadati</taxon>
        <taxon>Bacteroidota</taxon>
        <taxon>Bacteroidia</taxon>
        <taxon>Bacteroidales</taxon>
        <taxon>Prevotellaceae</taxon>
        <taxon>Prevotella</taxon>
    </lineage>
</organism>
<dbReference type="GO" id="GO:0005948">
    <property type="term" value="C:acetolactate synthase complex"/>
    <property type="evidence" value="ECO:0007669"/>
    <property type="project" value="TreeGrafter"/>
</dbReference>
<evidence type="ECO:0000256" key="12">
    <source>
        <dbReference type="SAM" id="MobiDB-lite"/>
    </source>
</evidence>
<comment type="similarity">
    <text evidence="3 11">Belongs to the TPP enzyme family.</text>
</comment>
<dbReference type="InterPro" id="IPR045229">
    <property type="entry name" value="TPP_enz"/>
</dbReference>
<dbReference type="RefSeq" id="WP_008822683.1">
    <property type="nucleotide sequence ID" value="NZ_JH376762.1"/>
</dbReference>
<keyword evidence="10 11" id="KW-0100">Branched-chain amino acid biosynthesis</keyword>
<gene>
    <name evidence="16" type="ORF">HMPREF9138_00768</name>
</gene>
<evidence type="ECO:0000256" key="2">
    <source>
        <dbReference type="ARBA" id="ARBA00005025"/>
    </source>
</evidence>
<dbReference type="Pfam" id="PF02775">
    <property type="entry name" value="TPP_enzyme_C"/>
    <property type="match status" value="1"/>
</dbReference>
<dbReference type="GO" id="GO:0003984">
    <property type="term" value="F:acetolactate synthase activity"/>
    <property type="evidence" value="ECO:0007669"/>
    <property type="project" value="UniProtKB-EC"/>
</dbReference>
<dbReference type="PANTHER" id="PTHR18968:SF13">
    <property type="entry name" value="ACETOLACTATE SYNTHASE CATALYTIC SUBUNIT, MITOCHONDRIAL"/>
    <property type="match status" value="1"/>
</dbReference>
<evidence type="ECO:0000259" key="13">
    <source>
        <dbReference type="Pfam" id="PF00205"/>
    </source>
</evidence>
<keyword evidence="9 11" id="KW-0786">Thiamine pyrophosphate</keyword>
<comment type="pathway">
    <text evidence="2 11">Amino-acid biosynthesis; L-valine biosynthesis; L-valine from pyruvate: step 1/4.</text>
</comment>
<keyword evidence="8 11" id="KW-0460">Magnesium</keyword>
<evidence type="ECO:0000256" key="7">
    <source>
        <dbReference type="ARBA" id="ARBA00022723"/>
    </source>
</evidence>
<reference evidence="16 17" key="1">
    <citation type="submission" date="2011-10" db="EMBL/GenBank/DDBJ databases">
        <title>The Genome Sequence of Prevotella histicola F0411.</title>
        <authorList>
            <consortium name="The Broad Institute Genome Sequencing Platform"/>
            <person name="Earl A."/>
            <person name="Ward D."/>
            <person name="Feldgarden M."/>
            <person name="Gevers D."/>
            <person name="Izard J."/>
            <person name="Ganesan A."/>
            <person name="Blanton J.M."/>
            <person name="Baranova O.V."/>
            <person name="Tanner A.C."/>
            <person name="Mathney J.M.J."/>
            <person name="Dewhirst F.E."/>
            <person name="Young S.K."/>
            <person name="Zeng Q."/>
            <person name="Gargeya S."/>
            <person name="Fitzgerald M."/>
            <person name="Haas B."/>
            <person name="Abouelleil A."/>
            <person name="Alvarado L."/>
            <person name="Arachchi H.M."/>
            <person name="Berlin A."/>
            <person name="Brown A."/>
            <person name="Chapman S.B."/>
            <person name="Chen Z."/>
            <person name="Dunbar C."/>
            <person name="Freedman E."/>
            <person name="Gearin G."/>
            <person name="Gellesch M."/>
            <person name="Goldberg J."/>
            <person name="Griggs A."/>
            <person name="Gujja S."/>
            <person name="Heiman D."/>
            <person name="Howarth C."/>
            <person name="Larson L."/>
            <person name="Lui A."/>
            <person name="MacDonald P.J.P."/>
            <person name="Montmayeur A."/>
            <person name="Murphy C."/>
            <person name="Neiman D."/>
            <person name="Pearson M."/>
            <person name="Priest M."/>
            <person name="Roberts A."/>
            <person name="Saif S."/>
            <person name="Shea T."/>
            <person name="Shenoy N."/>
            <person name="Sisk P."/>
            <person name="Stolte C."/>
            <person name="Sykes S."/>
            <person name="Wortman J."/>
            <person name="Nusbaum C."/>
            <person name="Birren B."/>
        </authorList>
    </citation>
    <scope>NUCLEOTIDE SEQUENCE [LARGE SCALE GENOMIC DNA]</scope>
    <source>
        <strain evidence="16 17">F0411</strain>
    </source>
</reference>
<evidence type="ECO:0000313" key="17">
    <source>
        <dbReference type="Proteomes" id="UP000004597"/>
    </source>
</evidence>
<comment type="cofactor">
    <cofactor evidence="11">
        <name>Mg(2+)</name>
        <dbReference type="ChEBI" id="CHEBI:18420"/>
    </cofactor>
    <text evidence="11">Binds 1 Mg(2+) ion per subunit.</text>
</comment>
<dbReference type="GO" id="GO:0000287">
    <property type="term" value="F:magnesium ion binding"/>
    <property type="evidence" value="ECO:0007669"/>
    <property type="project" value="UniProtKB-UniRule"/>
</dbReference>
<dbReference type="CDD" id="cd02015">
    <property type="entry name" value="TPP_AHAS"/>
    <property type="match status" value="1"/>
</dbReference>
<dbReference type="Pfam" id="PF00205">
    <property type="entry name" value="TPP_enzyme_M"/>
    <property type="match status" value="1"/>
</dbReference>
<dbReference type="EMBL" id="AFXP01000005">
    <property type="protein sequence ID" value="EHG16641.1"/>
    <property type="molecule type" value="Genomic_DNA"/>
</dbReference>
<dbReference type="Gene3D" id="3.40.50.970">
    <property type="match status" value="2"/>
</dbReference>
<feature type="domain" description="Thiamine pyrophosphate enzyme central" evidence="13">
    <location>
        <begin position="227"/>
        <end position="361"/>
    </location>
</feature>
<dbReference type="PANTHER" id="PTHR18968">
    <property type="entry name" value="THIAMINE PYROPHOSPHATE ENZYMES"/>
    <property type="match status" value="1"/>
</dbReference>
<dbReference type="FunFam" id="3.40.50.970:FF:000007">
    <property type="entry name" value="Acetolactate synthase"/>
    <property type="match status" value="1"/>
</dbReference>
<evidence type="ECO:0000256" key="3">
    <source>
        <dbReference type="ARBA" id="ARBA00007812"/>
    </source>
</evidence>
<keyword evidence="5 11" id="KW-0028">Amino-acid biosynthesis</keyword>
<evidence type="ECO:0000256" key="11">
    <source>
        <dbReference type="RuleBase" id="RU003591"/>
    </source>
</evidence>
<dbReference type="SUPFAM" id="SSF52467">
    <property type="entry name" value="DHS-like NAD/FAD-binding domain"/>
    <property type="match status" value="1"/>
</dbReference>
<feature type="region of interest" description="Disordered" evidence="12">
    <location>
        <begin position="1"/>
        <end position="24"/>
    </location>
</feature>
<name>G6AFG4_9BACT</name>
<dbReference type="GO" id="GO:0050660">
    <property type="term" value="F:flavin adenine dinucleotide binding"/>
    <property type="evidence" value="ECO:0007669"/>
    <property type="project" value="InterPro"/>
</dbReference>